<evidence type="ECO:0000313" key="2">
    <source>
        <dbReference type="Proteomes" id="UP000198372"/>
    </source>
</evidence>
<dbReference type="Proteomes" id="UP000198372">
    <property type="component" value="Unassembled WGS sequence"/>
</dbReference>
<dbReference type="EMBL" id="FMSP01000020">
    <property type="protein sequence ID" value="SCV74239.1"/>
    <property type="molecule type" value="Genomic_DNA"/>
</dbReference>
<name>A0A238FN69_9BASI</name>
<protein>
    <submittedName>
        <fullName evidence="1">BQ2448_6671 protein</fullName>
    </submittedName>
</protein>
<proteinExistence type="predicted"/>
<reference evidence="2" key="1">
    <citation type="submission" date="2016-09" db="EMBL/GenBank/DDBJ databases">
        <authorList>
            <person name="Jeantristanb JTB J.-T."/>
            <person name="Ricardo R."/>
        </authorList>
    </citation>
    <scope>NUCLEOTIDE SEQUENCE [LARGE SCALE GENOMIC DNA]</scope>
</reference>
<dbReference type="AlphaFoldDB" id="A0A238FN69"/>
<gene>
    <name evidence="1" type="ORF">BQ2448_6671</name>
</gene>
<organism evidence="1 2">
    <name type="scientific">Microbotryum intermedium</name>
    <dbReference type="NCBI Taxonomy" id="269621"/>
    <lineage>
        <taxon>Eukaryota</taxon>
        <taxon>Fungi</taxon>
        <taxon>Dikarya</taxon>
        <taxon>Basidiomycota</taxon>
        <taxon>Pucciniomycotina</taxon>
        <taxon>Microbotryomycetes</taxon>
        <taxon>Microbotryales</taxon>
        <taxon>Microbotryaceae</taxon>
        <taxon>Microbotryum</taxon>
    </lineage>
</organism>
<accession>A0A238FN69</accession>
<sequence>MKPSESYAEFKSLVADSTYHPFVVFVHVTVGSGQDKTYFMWND</sequence>
<evidence type="ECO:0000313" key="1">
    <source>
        <dbReference type="EMBL" id="SCV74239.1"/>
    </source>
</evidence>
<keyword evidence="2" id="KW-1185">Reference proteome</keyword>